<dbReference type="Proteomes" id="UP000315440">
    <property type="component" value="Unassembled WGS sequence"/>
</dbReference>
<gene>
    <name evidence="4" type="primary">rpfG_1</name>
    <name evidence="4" type="ORF">Mal64_02720</name>
</gene>
<dbReference type="InterPro" id="IPR052020">
    <property type="entry name" value="Cyclic_di-GMP/3'3'-cGAMP_PDE"/>
</dbReference>
<feature type="domain" description="Response regulatory" evidence="2">
    <location>
        <begin position="50"/>
        <end position="167"/>
    </location>
</feature>
<dbReference type="SMART" id="SM00471">
    <property type="entry name" value="HDc"/>
    <property type="match status" value="1"/>
</dbReference>
<keyword evidence="4" id="KW-0378">Hydrolase</keyword>
<dbReference type="PANTHER" id="PTHR45228">
    <property type="entry name" value="CYCLIC DI-GMP PHOSPHODIESTERASE TM_0186-RELATED"/>
    <property type="match status" value="1"/>
</dbReference>
<evidence type="ECO:0000259" key="2">
    <source>
        <dbReference type="PROSITE" id="PS50110"/>
    </source>
</evidence>
<feature type="modified residue" description="4-aspartylphosphate" evidence="1">
    <location>
        <position position="100"/>
    </location>
</feature>
<name>A0A5C5ZRG6_9BACT</name>
<dbReference type="Pfam" id="PF13487">
    <property type="entry name" value="HD_5"/>
    <property type="match status" value="1"/>
</dbReference>
<dbReference type="PANTHER" id="PTHR45228:SF1">
    <property type="entry name" value="CYCLIC DI-GMP PHOSPHODIESTERASE TM_0186"/>
    <property type="match status" value="1"/>
</dbReference>
<reference evidence="4 5" key="1">
    <citation type="submission" date="2019-02" db="EMBL/GenBank/DDBJ databases">
        <title>Deep-cultivation of Planctomycetes and their phenomic and genomic characterization uncovers novel biology.</title>
        <authorList>
            <person name="Wiegand S."/>
            <person name="Jogler M."/>
            <person name="Boedeker C."/>
            <person name="Pinto D."/>
            <person name="Vollmers J."/>
            <person name="Rivas-Marin E."/>
            <person name="Kohn T."/>
            <person name="Peeters S.H."/>
            <person name="Heuer A."/>
            <person name="Rast P."/>
            <person name="Oberbeckmann S."/>
            <person name="Bunk B."/>
            <person name="Jeske O."/>
            <person name="Meyerdierks A."/>
            <person name="Storesund J.E."/>
            <person name="Kallscheuer N."/>
            <person name="Luecker S."/>
            <person name="Lage O.M."/>
            <person name="Pohl T."/>
            <person name="Merkel B.J."/>
            <person name="Hornburger P."/>
            <person name="Mueller R.-W."/>
            <person name="Bruemmer F."/>
            <person name="Labrenz M."/>
            <person name="Spormann A.M."/>
            <person name="Op Den Camp H."/>
            <person name="Overmann J."/>
            <person name="Amann R."/>
            <person name="Jetten M.S.M."/>
            <person name="Mascher T."/>
            <person name="Medema M.H."/>
            <person name="Devos D.P."/>
            <person name="Kaster A.-K."/>
            <person name="Ovreas L."/>
            <person name="Rohde M."/>
            <person name="Galperin M.Y."/>
            <person name="Jogler C."/>
        </authorList>
    </citation>
    <scope>NUCLEOTIDE SEQUENCE [LARGE SCALE GENOMIC DNA]</scope>
    <source>
        <strain evidence="4 5">Mal64</strain>
    </source>
</reference>
<dbReference type="PROSITE" id="PS50110">
    <property type="entry name" value="RESPONSE_REGULATORY"/>
    <property type="match status" value="1"/>
</dbReference>
<dbReference type="SUPFAM" id="SSF109604">
    <property type="entry name" value="HD-domain/PDEase-like"/>
    <property type="match status" value="1"/>
</dbReference>
<evidence type="ECO:0000259" key="3">
    <source>
        <dbReference type="PROSITE" id="PS51832"/>
    </source>
</evidence>
<dbReference type="EC" id="3.1.4.52" evidence="4"/>
<dbReference type="CDD" id="cd00077">
    <property type="entry name" value="HDc"/>
    <property type="match status" value="1"/>
</dbReference>
<sequence>MSTMTPSAADTCAVPLPPTPTIEEAVEPSPGMPVSDAQCQPSEESLLGSRLMIVDDEPVNVKVVRRLLELEGYVNFVTTNQAENAEKMVEHEKPDLLLLDLMMPGVSGLEILDRLGRADKLRETPVIILTAVSDRETRKQALEAGAADFLNKPIDPTELAPRIKNVLRSKAYQDRLASYSRNLEEAVASRTAELQHAQREVAHCLARASEYRDNDTGFHVLRVGRYARLIGEALGMNPHDADQLEQAAQLHDVGKIGIGDDVLLKPGKLTEEEFAFMKKHCNFGKRILQQCTIEEEGMMREHSSIGAKILSGATSPLLAMARRIALTHHEWWDGSGYPVGLAGEDIPMEGRITAVADVFDALSSRRCYKEAFPLERCFAILREESGTHFDPRVIDAFFSRRDEIVAVQLEYADEN</sequence>
<evidence type="ECO:0000313" key="4">
    <source>
        <dbReference type="EMBL" id="TWT89890.1"/>
    </source>
</evidence>
<dbReference type="GO" id="GO:0000160">
    <property type="term" value="P:phosphorelay signal transduction system"/>
    <property type="evidence" value="ECO:0007669"/>
    <property type="project" value="InterPro"/>
</dbReference>
<organism evidence="4 5">
    <name type="scientific">Pseudobythopirellula maris</name>
    <dbReference type="NCBI Taxonomy" id="2527991"/>
    <lineage>
        <taxon>Bacteria</taxon>
        <taxon>Pseudomonadati</taxon>
        <taxon>Planctomycetota</taxon>
        <taxon>Planctomycetia</taxon>
        <taxon>Pirellulales</taxon>
        <taxon>Lacipirellulaceae</taxon>
        <taxon>Pseudobythopirellula</taxon>
    </lineage>
</organism>
<feature type="domain" description="HD-GYP" evidence="3">
    <location>
        <begin position="194"/>
        <end position="413"/>
    </location>
</feature>
<keyword evidence="5" id="KW-1185">Reference proteome</keyword>
<dbReference type="RefSeq" id="WP_231993548.1">
    <property type="nucleotide sequence ID" value="NZ_SJPQ01000001.1"/>
</dbReference>
<dbReference type="InterPro" id="IPR001789">
    <property type="entry name" value="Sig_transdc_resp-reg_receiver"/>
</dbReference>
<dbReference type="Gene3D" id="1.10.3210.10">
    <property type="entry name" value="Hypothetical protein af1432"/>
    <property type="match status" value="2"/>
</dbReference>
<dbReference type="SUPFAM" id="SSF52172">
    <property type="entry name" value="CheY-like"/>
    <property type="match status" value="1"/>
</dbReference>
<dbReference type="InterPro" id="IPR037522">
    <property type="entry name" value="HD_GYP_dom"/>
</dbReference>
<dbReference type="Pfam" id="PF00072">
    <property type="entry name" value="Response_reg"/>
    <property type="match status" value="1"/>
</dbReference>
<comment type="caution">
    <text evidence="4">The sequence shown here is derived from an EMBL/GenBank/DDBJ whole genome shotgun (WGS) entry which is preliminary data.</text>
</comment>
<evidence type="ECO:0000256" key="1">
    <source>
        <dbReference type="PROSITE-ProRule" id="PRU00169"/>
    </source>
</evidence>
<evidence type="ECO:0000313" key="5">
    <source>
        <dbReference type="Proteomes" id="UP000315440"/>
    </source>
</evidence>
<dbReference type="SMART" id="SM00448">
    <property type="entry name" value="REC"/>
    <property type="match status" value="1"/>
</dbReference>
<dbReference type="EMBL" id="SJPQ01000001">
    <property type="protein sequence ID" value="TWT89890.1"/>
    <property type="molecule type" value="Genomic_DNA"/>
</dbReference>
<protein>
    <submittedName>
        <fullName evidence="4">Cyclic di-GMP phosphodiesterase response regulator RpfG</fullName>
        <ecNumber evidence="4">3.1.4.52</ecNumber>
    </submittedName>
</protein>
<dbReference type="Gene3D" id="3.40.50.2300">
    <property type="match status" value="1"/>
</dbReference>
<dbReference type="PROSITE" id="PS51832">
    <property type="entry name" value="HD_GYP"/>
    <property type="match status" value="1"/>
</dbReference>
<accession>A0A5C5ZRG6</accession>
<keyword evidence="1" id="KW-0597">Phosphoprotein</keyword>
<dbReference type="GO" id="GO:0071111">
    <property type="term" value="F:cyclic-guanylate-specific phosphodiesterase activity"/>
    <property type="evidence" value="ECO:0007669"/>
    <property type="project" value="UniProtKB-EC"/>
</dbReference>
<proteinExistence type="predicted"/>
<dbReference type="InterPro" id="IPR011006">
    <property type="entry name" value="CheY-like_superfamily"/>
</dbReference>
<dbReference type="InterPro" id="IPR003607">
    <property type="entry name" value="HD/PDEase_dom"/>
</dbReference>
<dbReference type="AlphaFoldDB" id="A0A5C5ZRG6"/>